<dbReference type="EMBL" id="BONY01000086">
    <property type="protein sequence ID" value="GIH10185.1"/>
    <property type="molecule type" value="Genomic_DNA"/>
</dbReference>
<keyword evidence="2" id="KW-1185">Reference proteome</keyword>
<dbReference type="InterPro" id="IPR012338">
    <property type="entry name" value="Beta-lactam/transpept-like"/>
</dbReference>
<organism evidence="1 2">
    <name type="scientific">Rhizocola hellebori</name>
    <dbReference type="NCBI Taxonomy" id="1392758"/>
    <lineage>
        <taxon>Bacteria</taxon>
        <taxon>Bacillati</taxon>
        <taxon>Actinomycetota</taxon>
        <taxon>Actinomycetes</taxon>
        <taxon>Micromonosporales</taxon>
        <taxon>Micromonosporaceae</taxon>
        <taxon>Rhizocola</taxon>
    </lineage>
</organism>
<evidence type="ECO:0000313" key="1">
    <source>
        <dbReference type="EMBL" id="GIH10185.1"/>
    </source>
</evidence>
<accession>A0A8J3QG07</accession>
<name>A0A8J3QG07_9ACTN</name>
<sequence>MPVIVPQGVNAGIAVFDRQSGSYLTQVNATGRFRSASLVKILIALDFLLARGPDYAISASDRAQLELMLRGSDDKAASYFYQRIGGEPGIKRMITLMALENTAPPSAVGLNGWGSTTLSANDMVRVYRYLLEQSPAPVRELIMGNLRQSTPCGTDAYHQTFGIPLAFPRPWTAKQGWWGFGDSPPIRCTAQTPPPAVPSAAPAIRGAKPALMSGRVLHTTGTVGEGDRFIVAVLTQYPSGTAFTDAFATITALTRTLPVSVPS</sequence>
<dbReference type="Gene3D" id="3.40.710.10">
    <property type="entry name" value="DD-peptidase/beta-lactamase superfamily"/>
    <property type="match status" value="1"/>
</dbReference>
<dbReference type="SUPFAM" id="SSF56601">
    <property type="entry name" value="beta-lactamase/transpeptidase-like"/>
    <property type="match status" value="1"/>
</dbReference>
<keyword evidence="1" id="KW-0449">Lipoprotein</keyword>
<gene>
    <name evidence="1" type="ORF">Rhe02_82520</name>
</gene>
<evidence type="ECO:0000313" key="2">
    <source>
        <dbReference type="Proteomes" id="UP000612899"/>
    </source>
</evidence>
<reference evidence="1" key="1">
    <citation type="submission" date="2021-01" db="EMBL/GenBank/DDBJ databases">
        <title>Whole genome shotgun sequence of Rhizocola hellebori NBRC 109834.</title>
        <authorList>
            <person name="Komaki H."/>
            <person name="Tamura T."/>
        </authorList>
    </citation>
    <scope>NUCLEOTIDE SEQUENCE</scope>
    <source>
        <strain evidence="1">NBRC 109834</strain>
    </source>
</reference>
<protein>
    <submittedName>
        <fullName evidence="1">Lipoprotein</fullName>
    </submittedName>
</protein>
<comment type="caution">
    <text evidence="1">The sequence shown here is derived from an EMBL/GenBank/DDBJ whole genome shotgun (WGS) entry which is preliminary data.</text>
</comment>
<proteinExistence type="predicted"/>
<dbReference type="AlphaFoldDB" id="A0A8J3QG07"/>
<dbReference type="Proteomes" id="UP000612899">
    <property type="component" value="Unassembled WGS sequence"/>
</dbReference>